<evidence type="ECO:0000313" key="17">
    <source>
        <dbReference type="Proteomes" id="UP000183868"/>
    </source>
</evidence>
<feature type="domain" description="TonB-dependent receptor-like beta-barrel" evidence="12">
    <location>
        <begin position="353"/>
        <end position="891"/>
    </location>
</feature>
<feature type="domain" description="TonB-dependent receptor plug" evidence="13">
    <location>
        <begin position="135"/>
        <end position="229"/>
    </location>
</feature>
<dbReference type="SUPFAM" id="SSF49464">
    <property type="entry name" value="Carboxypeptidase regulatory domain-like"/>
    <property type="match status" value="1"/>
</dbReference>
<dbReference type="Pfam" id="PF07715">
    <property type="entry name" value="Plug"/>
    <property type="match status" value="1"/>
</dbReference>
<keyword evidence="16" id="KW-1185">Reference proteome</keyword>
<dbReference type="Pfam" id="PF00593">
    <property type="entry name" value="TonB_dep_Rec_b-barrel"/>
    <property type="match status" value="1"/>
</dbReference>
<sequence precursor="true">MIYNGLKQMNGFNKIFLILLIMSGSLLWAQKPGTIRGLVTDKETGEPLVGVNIIVKGTYYGASTDLEGFFIIPKIEPGVYTIEVSYVSYKVIQQTGVKVEPGQTLTLNFQMEPSILALGQEITVIGEKPLMDLEQTTTARTLTEDEIKNRIVENVTDLVSQQVGVTKQDDALYIRGSRSYESQYLVEGLSVQDPLAGTGFGLRLSSYAIQEIEVLTGGYKAEYGQATSGIISVKTKSGGDKLEGYFSYKTDHLFGQFRDKDFSFNTDHWDFSLSGPEPITNIMNKAGLKLPGRFYFFLNLQNKIFDDYTRATAKQLHSSIAPTLGGLVDQDFFAPRQNNLWSALIKLTWKIDPTHKLTYTYNRSLVINQNTQTLQTNLNYVEPRPGFPYKYMKLLDNFNTFTHDNEQISLIWNHTLNSTTFYELKFSRYFAQLRSEWGDDLWNGYTQPLDVPRLPVEYYTPYGDSTKVRVIPGDGFYDYGNALSWHDHFMYSYTIKGDLTHHSGDVHTFKTGIEISFKEMQLIDIQEPFAGPYGSSQDLFHVYPADGAFYFQDDIRFGGFILNAGLRLDYWAPGAFADRAIEDTTNFISPDQREKYKKDSFNFFGRRVKARLMPRIGVSFPVSNNQMLYFNYGHFSKRPRPQFVYSGLSTVSARSAYQTYGNPALNPETSVKYELGLRNQFTENDVLSISAYYKDIFDYVKTTRFRLPGRGGQTAYTYVNLDYARARGIEIEYKTRIGKYLFGNVAASYSITTTKSSNASSILQIDRSATGQDVPIRESYAAWDRPWQISGNLSFRVTKDQKPEIFGIKLFNQWNLNLHFFAQAGRRYTPVVFSGQYRSDGRPIYLTEYDVEEKTLYSKIGSNWKWVDLSFKKYFDLWDVHYIFYFEIRNLFNNKNAQIINPVTGRAYEYGDPVPISWNDPVYPDRHWPHDPYPFDPARYRAPRHILLGFSLEF</sequence>
<dbReference type="InterPro" id="IPR008969">
    <property type="entry name" value="CarboxyPept-like_regulatory"/>
</dbReference>
<evidence type="ECO:0000256" key="4">
    <source>
        <dbReference type="ARBA" id="ARBA00022692"/>
    </source>
</evidence>
<dbReference type="AlphaFoldDB" id="H1XY82"/>
<dbReference type="Pfam" id="PF13715">
    <property type="entry name" value="CarbopepD_reg_2"/>
    <property type="match status" value="1"/>
</dbReference>
<organism evidence="15 16">
    <name type="scientific">Caldithrix abyssi DSM 13497</name>
    <dbReference type="NCBI Taxonomy" id="880073"/>
    <lineage>
        <taxon>Bacteria</taxon>
        <taxon>Pseudomonadati</taxon>
        <taxon>Calditrichota</taxon>
        <taxon>Calditrichia</taxon>
        <taxon>Calditrichales</taxon>
        <taxon>Calditrichaceae</taxon>
        <taxon>Caldithrix</taxon>
    </lineage>
</organism>
<dbReference type="InterPro" id="IPR000531">
    <property type="entry name" value="Beta-barrel_TonB"/>
</dbReference>
<dbReference type="Proteomes" id="UP000004671">
    <property type="component" value="Chromosome"/>
</dbReference>
<keyword evidence="2 10" id="KW-0813">Transport</keyword>
<dbReference type="InParanoid" id="H1XY82"/>
<reference evidence="14 17" key="2">
    <citation type="submission" date="2016-11" db="EMBL/GenBank/DDBJ databases">
        <title>Genomic analysis of Caldithrix abyssi and proposal of a novel bacterial phylum Caldithrichaeota.</title>
        <authorList>
            <person name="Kublanov I."/>
            <person name="Sigalova O."/>
            <person name="Gavrilov S."/>
            <person name="Lebedinsky A."/>
            <person name="Ivanova N."/>
            <person name="Daum C."/>
            <person name="Reddy T."/>
            <person name="Klenk H.P."/>
            <person name="Goker M."/>
            <person name="Reva O."/>
            <person name="Miroshnichenko M."/>
            <person name="Kyprides N."/>
            <person name="Woyke T."/>
            <person name="Gelfand M."/>
        </authorList>
    </citation>
    <scope>NUCLEOTIDE SEQUENCE [LARGE SCALE GENOMIC DNA]</scope>
    <source>
        <strain evidence="14 17">LF13</strain>
    </source>
</reference>
<dbReference type="Gene3D" id="2.170.130.10">
    <property type="entry name" value="TonB-dependent receptor, plug domain"/>
    <property type="match status" value="1"/>
</dbReference>
<evidence type="ECO:0000259" key="13">
    <source>
        <dbReference type="Pfam" id="PF07715"/>
    </source>
</evidence>
<dbReference type="Proteomes" id="UP000183868">
    <property type="component" value="Chromosome"/>
</dbReference>
<dbReference type="Gene3D" id="2.60.40.1120">
    <property type="entry name" value="Carboxypeptidase-like, regulatory domain"/>
    <property type="match status" value="1"/>
</dbReference>
<comment type="similarity">
    <text evidence="10 11">Belongs to the TonB-dependent receptor family.</text>
</comment>
<evidence type="ECO:0000313" key="16">
    <source>
        <dbReference type="Proteomes" id="UP000004671"/>
    </source>
</evidence>
<reference evidence="15 16" key="1">
    <citation type="submission" date="2011-09" db="EMBL/GenBank/DDBJ databases">
        <title>The permanent draft genome of Caldithrix abyssi DSM 13497.</title>
        <authorList>
            <consortium name="US DOE Joint Genome Institute (JGI-PGF)"/>
            <person name="Lucas S."/>
            <person name="Han J."/>
            <person name="Lapidus A."/>
            <person name="Bruce D."/>
            <person name="Goodwin L."/>
            <person name="Pitluck S."/>
            <person name="Peters L."/>
            <person name="Kyrpides N."/>
            <person name="Mavromatis K."/>
            <person name="Ivanova N."/>
            <person name="Mikhailova N."/>
            <person name="Chertkov O."/>
            <person name="Detter J.C."/>
            <person name="Tapia R."/>
            <person name="Han C."/>
            <person name="Land M."/>
            <person name="Hauser L."/>
            <person name="Markowitz V."/>
            <person name="Cheng J.-F."/>
            <person name="Hugenholtz P."/>
            <person name="Woyke T."/>
            <person name="Wu D."/>
            <person name="Spring S."/>
            <person name="Brambilla E."/>
            <person name="Klenk H.-P."/>
            <person name="Eisen J.A."/>
        </authorList>
    </citation>
    <scope>NUCLEOTIDE SEQUENCE [LARGE SCALE GENOMIC DNA]</scope>
    <source>
        <strain evidence="15 16">DSM 13497</strain>
    </source>
</reference>
<dbReference type="KEGG" id="caby:Cabys_1207"/>
<dbReference type="InterPro" id="IPR012910">
    <property type="entry name" value="Plug_dom"/>
</dbReference>
<keyword evidence="8 15" id="KW-0675">Receptor</keyword>
<evidence type="ECO:0000256" key="6">
    <source>
        <dbReference type="ARBA" id="ARBA00023077"/>
    </source>
</evidence>
<dbReference type="InterPro" id="IPR037066">
    <property type="entry name" value="Plug_dom_sf"/>
</dbReference>
<keyword evidence="3 10" id="KW-1134">Transmembrane beta strand</keyword>
<accession>H1XY82</accession>
<evidence type="ECO:0000259" key="12">
    <source>
        <dbReference type="Pfam" id="PF00593"/>
    </source>
</evidence>
<gene>
    <name evidence="14" type="ORF">Cabys_1207</name>
    <name evidence="15" type="ORF">Calab_2399</name>
</gene>
<keyword evidence="9 10" id="KW-0998">Cell outer membrane</keyword>
<dbReference type="EMBL" id="CM001402">
    <property type="protein sequence ID" value="EHO42009.1"/>
    <property type="molecule type" value="Genomic_DNA"/>
</dbReference>
<dbReference type="GO" id="GO:0044718">
    <property type="term" value="P:siderophore transmembrane transport"/>
    <property type="evidence" value="ECO:0007669"/>
    <property type="project" value="TreeGrafter"/>
</dbReference>
<evidence type="ECO:0000256" key="3">
    <source>
        <dbReference type="ARBA" id="ARBA00022452"/>
    </source>
</evidence>
<name>H1XY82_CALAY</name>
<protein>
    <submittedName>
        <fullName evidence="14">Outer membrane receptor protein, mostly Fe transport</fullName>
    </submittedName>
    <submittedName>
        <fullName evidence="15">TonB-dependent receptor</fullName>
    </submittedName>
</protein>
<dbReference type="PaxDb" id="880073-Calab_2399"/>
<keyword evidence="5" id="KW-0732">Signal</keyword>
<evidence type="ECO:0000256" key="1">
    <source>
        <dbReference type="ARBA" id="ARBA00004571"/>
    </source>
</evidence>
<evidence type="ECO:0000256" key="10">
    <source>
        <dbReference type="PROSITE-ProRule" id="PRU01360"/>
    </source>
</evidence>
<dbReference type="PROSITE" id="PS52016">
    <property type="entry name" value="TONB_DEPENDENT_REC_3"/>
    <property type="match status" value="1"/>
</dbReference>
<keyword evidence="6 11" id="KW-0798">TonB box</keyword>
<dbReference type="OrthoDB" id="9805434at2"/>
<dbReference type="HOGENOM" id="CLU_012116_0_0_0"/>
<evidence type="ECO:0000256" key="8">
    <source>
        <dbReference type="ARBA" id="ARBA00023170"/>
    </source>
</evidence>
<evidence type="ECO:0000256" key="5">
    <source>
        <dbReference type="ARBA" id="ARBA00022729"/>
    </source>
</evidence>
<dbReference type="SUPFAM" id="SSF56935">
    <property type="entry name" value="Porins"/>
    <property type="match status" value="1"/>
</dbReference>
<keyword evidence="4 10" id="KW-0812">Transmembrane</keyword>
<evidence type="ECO:0000313" key="15">
    <source>
        <dbReference type="EMBL" id="EHO42009.1"/>
    </source>
</evidence>
<evidence type="ECO:0000313" key="14">
    <source>
        <dbReference type="EMBL" id="APF17956.1"/>
    </source>
</evidence>
<evidence type="ECO:0000256" key="11">
    <source>
        <dbReference type="RuleBase" id="RU003357"/>
    </source>
</evidence>
<dbReference type="STRING" id="880073.Cabys_1207"/>
<dbReference type="PANTHER" id="PTHR30069">
    <property type="entry name" value="TONB-DEPENDENT OUTER MEMBRANE RECEPTOR"/>
    <property type="match status" value="1"/>
</dbReference>
<dbReference type="EMBL" id="CP018099">
    <property type="protein sequence ID" value="APF17956.1"/>
    <property type="molecule type" value="Genomic_DNA"/>
</dbReference>
<dbReference type="GO" id="GO:0015344">
    <property type="term" value="F:siderophore uptake transmembrane transporter activity"/>
    <property type="evidence" value="ECO:0007669"/>
    <property type="project" value="TreeGrafter"/>
</dbReference>
<dbReference type="PANTHER" id="PTHR30069:SF29">
    <property type="entry name" value="HEMOGLOBIN AND HEMOGLOBIN-HAPTOGLOBIN-BINDING PROTEIN 1-RELATED"/>
    <property type="match status" value="1"/>
</dbReference>
<evidence type="ECO:0000256" key="7">
    <source>
        <dbReference type="ARBA" id="ARBA00023136"/>
    </source>
</evidence>
<evidence type="ECO:0000256" key="9">
    <source>
        <dbReference type="ARBA" id="ARBA00023237"/>
    </source>
</evidence>
<dbReference type="Gene3D" id="2.40.170.20">
    <property type="entry name" value="TonB-dependent receptor, beta-barrel domain"/>
    <property type="match status" value="1"/>
</dbReference>
<dbReference type="GO" id="GO:0009279">
    <property type="term" value="C:cell outer membrane"/>
    <property type="evidence" value="ECO:0007669"/>
    <property type="project" value="UniProtKB-SubCell"/>
</dbReference>
<dbReference type="eggNOG" id="COG4771">
    <property type="taxonomic scope" value="Bacteria"/>
</dbReference>
<comment type="subcellular location">
    <subcellularLocation>
        <location evidence="1 10">Cell outer membrane</location>
        <topology evidence="1 10">Multi-pass membrane protein</topology>
    </subcellularLocation>
</comment>
<keyword evidence="7 10" id="KW-0472">Membrane</keyword>
<dbReference type="InterPro" id="IPR039426">
    <property type="entry name" value="TonB-dep_rcpt-like"/>
</dbReference>
<dbReference type="InterPro" id="IPR036942">
    <property type="entry name" value="Beta-barrel_TonB_sf"/>
</dbReference>
<proteinExistence type="inferred from homology"/>
<evidence type="ECO:0000256" key="2">
    <source>
        <dbReference type="ARBA" id="ARBA00022448"/>
    </source>
</evidence>